<feature type="domain" description="HTH merR-type" evidence="5">
    <location>
        <begin position="6"/>
        <end position="74"/>
    </location>
</feature>
<dbReference type="SMART" id="SM00422">
    <property type="entry name" value="HTH_MERR"/>
    <property type="match status" value="1"/>
</dbReference>
<dbReference type="CDD" id="cd01110">
    <property type="entry name" value="HTH_SoxR"/>
    <property type="match status" value="1"/>
</dbReference>
<dbReference type="Pfam" id="PF13411">
    <property type="entry name" value="MerR_1"/>
    <property type="match status" value="1"/>
</dbReference>
<keyword evidence="2" id="KW-0408">Iron</keyword>
<dbReference type="InterPro" id="IPR009061">
    <property type="entry name" value="DNA-bd_dom_put_sf"/>
</dbReference>
<dbReference type="InterPro" id="IPR010211">
    <property type="entry name" value="Redox-sen_tscrpt-act_SoxR"/>
</dbReference>
<evidence type="ECO:0000313" key="7">
    <source>
        <dbReference type="Proteomes" id="UP000199759"/>
    </source>
</evidence>
<evidence type="ECO:0000256" key="4">
    <source>
        <dbReference type="ARBA" id="ARBA00023125"/>
    </source>
</evidence>
<reference evidence="6 7" key="1">
    <citation type="submission" date="2016-10" db="EMBL/GenBank/DDBJ databases">
        <authorList>
            <person name="de Groot N.N."/>
        </authorList>
    </citation>
    <scope>NUCLEOTIDE SEQUENCE [LARGE SCALE GENOMIC DNA]</scope>
    <source>
        <strain evidence="6 7">DSM 16077</strain>
    </source>
</reference>
<evidence type="ECO:0000256" key="3">
    <source>
        <dbReference type="ARBA" id="ARBA00023014"/>
    </source>
</evidence>
<evidence type="ECO:0000256" key="1">
    <source>
        <dbReference type="ARBA" id="ARBA00022714"/>
    </source>
</evidence>
<dbReference type="PROSITE" id="PS00552">
    <property type="entry name" value="HTH_MERR_1"/>
    <property type="match status" value="1"/>
</dbReference>
<keyword evidence="1" id="KW-0479">Metal-binding</keyword>
<dbReference type="STRING" id="144026.SAMN04488568_11172"/>
<dbReference type="SUPFAM" id="SSF46955">
    <property type="entry name" value="Putative DNA-binding domain"/>
    <property type="match status" value="1"/>
</dbReference>
<keyword evidence="4" id="KW-0238">DNA-binding</keyword>
<dbReference type="Proteomes" id="UP000199759">
    <property type="component" value="Unassembled WGS sequence"/>
</dbReference>
<dbReference type="GO" id="GO:0003677">
    <property type="term" value="F:DNA binding"/>
    <property type="evidence" value="ECO:0007669"/>
    <property type="project" value="UniProtKB-KW"/>
</dbReference>
<dbReference type="PRINTS" id="PR00040">
    <property type="entry name" value="HTHMERR"/>
</dbReference>
<dbReference type="GO" id="GO:0003700">
    <property type="term" value="F:DNA-binding transcription factor activity"/>
    <property type="evidence" value="ECO:0007669"/>
    <property type="project" value="InterPro"/>
</dbReference>
<dbReference type="OrthoDB" id="9802944at2"/>
<gene>
    <name evidence="6" type="ORF">SAMN04488568_11172</name>
</gene>
<keyword evidence="1" id="KW-0001">2Fe-2S</keyword>
<organism evidence="6 7">
    <name type="scientific">Maricaulis salignorans</name>
    <dbReference type="NCBI Taxonomy" id="144026"/>
    <lineage>
        <taxon>Bacteria</taxon>
        <taxon>Pseudomonadati</taxon>
        <taxon>Pseudomonadota</taxon>
        <taxon>Alphaproteobacteria</taxon>
        <taxon>Maricaulales</taxon>
        <taxon>Maricaulaceae</taxon>
        <taxon>Maricaulis</taxon>
    </lineage>
</organism>
<dbReference type="GO" id="GO:0051537">
    <property type="term" value="F:2 iron, 2 sulfur cluster binding"/>
    <property type="evidence" value="ECO:0007669"/>
    <property type="project" value="UniProtKB-KW"/>
</dbReference>
<evidence type="ECO:0000259" key="5">
    <source>
        <dbReference type="PROSITE" id="PS50937"/>
    </source>
</evidence>
<dbReference type="InterPro" id="IPR047057">
    <property type="entry name" value="MerR_fam"/>
</dbReference>
<dbReference type="Gene3D" id="1.10.1660.10">
    <property type="match status" value="1"/>
</dbReference>
<evidence type="ECO:0000256" key="2">
    <source>
        <dbReference type="ARBA" id="ARBA00023004"/>
    </source>
</evidence>
<keyword evidence="3" id="KW-0411">Iron-sulfur</keyword>
<dbReference type="PANTHER" id="PTHR30204:SF0">
    <property type="entry name" value="REDOX-SENSITIVE TRANSCRIPTIONAL ACTIVATOR SOXR"/>
    <property type="match status" value="1"/>
</dbReference>
<dbReference type="InterPro" id="IPR000551">
    <property type="entry name" value="MerR-type_HTH_dom"/>
</dbReference>
<accession>A0A1G9T8N3</accession>
<dbReference type="GO" id="GO:0006979">
    <property type="term" value="P:response to oxidative stress"/>
    <property type="evidence" value="ECO:0007669"/>
    <property type="project" value="InterPro"/>
</dbReference>
<proteinExistence type="predicted"/>
<dbReference type="EMBL" id="FNHG01000011">
    <property type="protein sequence ID" value="SDM44024.1"/>
    <property type="molecule type" value="Genomic_DNA"/>
</dbReference>
<dbReference type="AlphaFoldDB" id="A0A1G9T8N3"/>
<sequence>MRANDSISIGQLAERTGVSVSAVRFYEARGLVSASRNAGGQRRFLRSDVRRIAFVLIAQKLGFTIAEIGDQLASLPQGRTPTQADWSQISARFGQVLDERIAGLTLMRDRLDGCIGCGCLSLKVCALYNPGDRIAARGPGPRYLLGDRRRKA</sequence>
<evidence type="ECO:0000313" key="6">
    <source>
        <dbReference type="EMBL" id="SDM44024.1"/>
    </source>
</evidence>
<dbReference type="RefSeq" id="WP_091770215.1">
    <property type="nucleotide sequence ID" value="NZ_FNHG01000011.1"/>
</dbReference>
<dbReference type="NCBIfam" id="TIGR01950">
    <property type="entry name" value="SoxR"/>
    <property type="match status" value="1"/>
</dbReference>
<dbReference type="PANTHER" id="PTHR30204">
    <property type="entry name" value="REDOX-CYCLING DRUG-SENSING TRANSCRIPTIONAL ACTIVATOR SOXR"/>
    <property type="match status" value="1"/>
</dbReference>
<name>A0A1G9T8N3_9PROT</name>
<dbReference type="PROSITE" id="PS50937">
    <property type="entry name" value="HTH_MERR_2"/>
    <property type="match status" value="1"/>
</dbReference>
<protein>
    <submittedName>
        <fullName evidence="6">Transcriptional regulator, MerR family</fullName>
    </submittedName>
</protein>
<keyword evidence="7" id="KW-1185">Reference proteome</keyword>